<name>A0A401SMV1_CHIPU</name>
<dbReference type="EMBL" id="BEZZ01000384">
    <property type="protein sequence ID" value="GCC31722.1"/>
    <property type="molecule type" value="Genomic_DNA"/>
</dbReference>
<protein>
    <submittedName>
        <fullName evidence="1">Uncharacterized protein</fullName>
    </submittedName>
</protein>
<comment type="caution">
    <text evidence="1">The sequence shown here is derived from an EMBL/GenBank/DDBJ whole genome shotgun (WGS) entry which is preliminary data.</text>
</comment>
<reference evidence="1 2" key="1">
    <citation type="journal article" date="2018" name="Nat. Ecol. Evol.">
        <title>Shark genomes provide insights into elasmobranch evolution and the origin of vertebrates.</title>
        <authorList>
            <person name="Hara Y"/>
            <person name="Yamaguchi K"/>
            <person name="Onimaru K"/>
            <person name="Kadota M"/>
            <person name="Koyanagi M"/>
            <person name="Keeley SD"/>
            <person name="Tatsumi K"/>
            <person name="Tanaka K"/>
            <person name="Motone F"/>
            <person name="Kageyama Y"/>
            <person name="Nozu R"/>
            <person name="Adachi N"/>
            <person name="Nishimura O"/>
            <person name="Nakagawa R"/>
            <person name="Tanegashima C"/>
            <person name="Kiyatake I"/>
            <person name="Matsumoto R"/>
            <person name="Murakumo K"/>
            <person name="Nishida K"/>
            <person name="Terakita A"/>
            <person name="Kuratani S"/>
            <person name="Sato K"/>
            <person name="Hyodo S Kuraku.S."/>
        </authorList>
    </citation>
    <scope>NUCLEOTIDE SEQUENCE [LARGE SCALE GENOMIC DNA]</scope>
</reference>
<sequence>MKRGIGDNIPNQLKNALLSRSAHWFSILRNYLGFSIQAAERSVLSKKIKGHFSDVGVQIAAEAGDGSAEPVRPGLGEWLELPTCQVQEVVERL</sequence>
<dbReference type="Proteomes" id="UP000287033">
    <property type="component" value="Unassembled WGS sequence"/>
</dbReference>
<evidence type="ECO:0000313" key="2">
    <source>
        <dbReference type="Proteomes" id="UP000287033"/>
    </source>
</evidence>
<gene>
    <name evidence="1" type="ORF">chiPu_0010183</name>
</gene>
<proteinExistence type="predicted"/>
<organism evidence="1 2">
    <name type="scientific">Chiloscyllium punctatum</name>
    <name type="common">Brownbanded bambooshark</name>
    <name type="synonym">Hemiscyllium punctatum</name>
    <dbReference type="NCBI Taxonomy" id="137246"/>
    <lineage>
        <taxon>Eukaryota</taxon>
        <taxon>Metazoa</taxon>
        <taxon>Chordata</taxon>
        <taxon>Craniata</taxon>
        <taxon>Vertebrata</taxon>
        <taxon>Chondrichthyes</taxon>
        <taxon>Elasmobranchii</taxon>
        <taxon>Galeomorphii</taxon>
        <taxon>Galeoidea</taxon>
        <taxon>Orectolobiformes</taxon>
        <taxon>Hemiscylliidae</taxon>
        <taxon>Chiloscyllium</taxon>
    </lineage>
</organism>
<dbReference type="AlphaFoldDB" id="A0A401SMV1"/>
<accession>A0A401SMV1</accession>
<evidence type="ECO:0000313" key="1">
    <source>
        <dbReference type="EMBL" id="GCC31722.1"/>
    </source>
</evidence>
<keyword evidence="2" id="KW-1185">Reference proteome</keyword>